<comment type="similarity">
    <text evidence="1">Belongs to the ATP12 family.</text>
</comment>
<dbReference type="EMBL" id="BSFI01000022">
    <property type="protein sequence ID" value="GLK69450.1"/>
    <property type="molecule type" value="Genomic_DNA"/>
</dbReference>
<dbReference type="Proteomes" id="UP001143372">
    <property type="component" value="Unassembled WGS sequence"/>
</dbReference>
<dbReference type="InterPro" id="IPR011419">
    <property type="entry name" value="ATP12_ATP_synth-F1-assembly"/>
</dbReference>
<dbReference type="GO" id="GO:0043461">
    <property type="term" value="P:proton-transporting ATP synthase complex assembly"/>
    <property type="evidence" value="ECO:0007669"/>
    <property type="project" value="InterPro"/>
</dbReference>
<protein>
    <submittedName>
        <fullName evidence="4">ATPase</fullName>
    </submittedName>
</protein>
<accession>A0A9W6J255</accession>
<dbReference type="Gene3D" id="1.10.3580.10">
    <property type="entry name" value="ATP12 ATPase"/>
    <property type="match status" value="1"/>
</dbReference>
<dbReference type="PANTHER" id="PTHR21013:SF10">
    <property type="entry name" value="ATP SYNTHASE MITOCHONDRIAL F1 COMPLEX ASSEMBLY FACTOR 2"/>
    <property type="match status" value="1"/>
</dbReference>
<dbReference type="Gene3D" id="3.30.2180.10">
    <property type="entry name" value="ATP12-like"/>
    <property type="match status" value="1"/>
</dbReference>
<proteinExistence type="inferred from homology"/>
<name>A0A9W6J255_9HYPH</name>
<keyword evidence="3" id="KW-0143">Chaperone</keyword>
<comment type="caution">
    <text evidence="4">The sequence shown here is derived from an EMBL/GenBank/DDBJ whole genome shotgun (WGS) entry which is preliminary data.</text>
</comment>
<evidence type="ECO:0000256" key="1">
    <source>
        <dbReference type="ARBA" id="ARBA00008231"/>
    </source>
</evidence>
<sequence>MSERPDALIEKPRFPKRFYKTAEVLEEGGVFLLTLDGLKARTPGRALLACSSPALGEALAHEWREQGEFIDPTTMPLTRLVNVAIDGVAAAREAVAAEIVKYASSDLVCYRAEGPERLVGRQGEHWDPVLAFARDELGARFVLAEGVMFVEQPEGTLEAVRHAVPKDDPFVLAALSTITTLTGSALLALTVHRGRLSAEQAWLAANVDEDWNVELWGEDAEATQRRAGRWREMEAAARLIALATDR</sequence>
<dbReference type="InterPro" id="IPR042272">
    <property type="entry name" value="ATP12_ATP_synth-F1-assembly_N"/>
</dbReference>
<evidence type="ECO:0000313" key="5">
    <source>
        <dbReference type="Proteomes" id="UP001143372"/>
    </source>
</evidence>
<reference evidence="4" key="2">
    <citation type="submission" date="2023-01" db="EMBL/GenBank/DDBJ databases">
        <authorList>
            <person name="Sun Q."/>
            <person name="Evtushenko L."/>
        </authorList>
    </citation>
    <scope>NUCLEOTIDE SEQUENCE</scope>
    <source>
        <strain evidence="4">VKM B-2347</strain>
    </source>
</reference>
<dbReference type="Pfam" id="PF07542">
    <property type="entry name" value="ATP12"/>
    <property type="match status" value="1"/>
</dbReference>
<gene>
    <name evidence="4" type="ORF">GCM10008179_30880</name>
</gene>
<evidence type="ECO:0000313" key="4">
    <source>
        <dbReference type="EMBL" id="GLK69450.1"/>
    </source>
</evidence>
<dbReference type="SUPFAM" id="SSF160909">
    <property type="entry name" value="ATP12-like"/>
    <property type="match status" value="1"/>
</dbReference>
<dbReference type="AlphaFoldDB" id="A0A9W6J255"/>
<dbReference type="PANTHER" id="PTHR21013">
    <property type="entry name" value="ATP SYNTHASE MITOCHONDRIAL F1 COMPLEX ASSEMBLY FACTOR 2/ATP12 PROTEIN, MITOCHONDRIAL PRECURSOR"/>
    <property type="match status" value="1"/>
</dbReference>
<organism evidence="4 5">
    <name type="scientific">Hansschlegelia plantiphila</name>
    <dbReference type="NCBI Taxonomy" id="374655"/>
    <lineage>
        <taxon>Bacteria</taxon>
        <taxon>Pseudomonadati</taxon>
        <taxon>Pseudomonadota</taxon>
        <taxon>Alphaproteobacteria</taxon>
        <taxon>Hyphomicrobiales</taxon>
        <taxon>Methylopilaceae</taxon>
        <taxon>Hansschlegelia</taxon>
    </lineage>
</organism>
<evidence type="ECO:0000256" key="2">
    <source>
        <dbReference type="ARBA" id="ARBA00022946"/>
    </source>
</evidence>
<dbReference type="RefSeq" id="WP_271169676.1">
    <property type="nucleotide sequence ID" value="NZ_BSFI01000022.1"/>
</dbReference>
<dbReference type="InterPro" id="IPR023335">
    <property type="entry name" value="ATP12_ortho_dom_sf"/>
</dbReference>
<keyword evidence="2" id="KW-0809">Transit peptide</keyword>
<keyword evidence="5" id="KW-1185">Reference proteome</keyword>
<reference evidence="4" key="1">
    <citation type="journal article" date="2014" name="Int. J. Syst. Evol. Microbiol.">
        <title>Complete genome sequence of Corynebacterium casei LMG S-19264T (=DSM 44701T), isolated from a smear-ripened cheese.</title>
        <authorList>
            <consortium name="US DOE Joint Genome Institute (JGI-PGF)"/>
            <person name="Walter F."/>
            <person name="Albersmeier A."/>
            <person name="Kalinowski J."/>
            <person name="Ruckert C."/>
        </authorList>
    </citation>
    <scope>NUCLEOTIDE SEQUENCE</scope>
    <source>
        <strain evidence="4">VKM B-2347</strain>
    </source>
</reference>
<evidence type="ECO:0000256" key="3">
    <source>
        <dbReference type="ARBA" id="ARBA00023186"/>
    </source>
</evidence>